<dbReference type="Proteomes" id="UP000076574">
    <property type="component" value="Unassembled WGS sequence"/>
</dbReference>
<organism evidence="3 4">
    <name type="scientific">Tardiphaga robiniae</name>
    <dbReference type="NCBI Taxonomy" id="943830"/>
    <lineage>
        <taxon>Bacteria</taxon>
        <taxon>Pseudomonadati</taxon>
        <taxon>Pseudomonadota</taxon>
        <taxon>Alphaproteobacteria</taxon>
        <taxon>Hyphomicrobiales</taxon>
        <taxon>Nitrobacteraceae</taxon>
        <taxon>Tardiphaga</taxon>
    </lineage>
</organism>
<dbReference type="Gene3D" id="3.40.50.850">
    <property type="entry name" value="Isochorismatase-like"/>
    <property type="match status" value="1"/>
</dbReference>
<dbReference type="STRING" id="943830.A4A58_19230"/>
<keyword evidence="1 3" id="KW-0378">Hydrolase</keyword>
<dbReference type="PANTHER" id="PTHR43540">
    <property type="entry name" value="PEROXYUREIDOACRYLATE/UREIDOACRYLATE AMIDOHYDROLASE-RELATED"/>
    <property type="match status" value="1"/>
</dbReference>
<dbReference type="GO" id="GO:0016787">
    <property type="term" value="F:hydrolase activity"/>
    <property type="evidence" value="ECO:0007669"/>
    <property type="project" value="UniProtKB-KW"/>
</dbReference>
<reference evidence="3 4" key="1">
    <citation type="submission" date="2016-03" db="EMBL/GenBank/DDBJ databases">
        <title>Microsymbionts genomes from the relict species Vavilovia formosa (Stev.) Fed.</title>
        <authorList>
            <person name="Kopat V."/>
            <person name="Chirak E."/>
            <person name="Kimeklis A."/>
            <person name="Andronov E."/>
        </authorList>
    </citation>
    <scope>NUCLEOTIDE SEQUENCE [LARGE SCALE GENOMIC DNA]</scope>
    <source>
        <strain evidence="3 4">Vaf07</strain>
    </source>
</reference>
<dbReference type="OrthoDB" id="9811489at2"/>
<dbReference type="InterPro" id="IPR000868">
    <property type="entry name" value="Isochorismatase-like_dom"/>
</dbReference>
<protein>
    <submittedName>
        <fullName evidence="3">Cysteine hydrolase</fullName>
    </submittedName>
</protein>
<sequence>MGELRSRIDTSRAVHLCLDMQRLFGPEGPWPTPWLERVMPAVESLVQRDPARTVFTRFIPPASPEHANGMWQSYFRKWRLVTRERLDPHLLELMPPLQRHVPPAIVFDKSAYSAFSNGRLHDILQDGNVNTLIVSGAETDVCVLSTILSAVDLGYRIVVAQDAMCSSADETHDALLGLYARRFDLQIELADCAEILERWSQA</sequence>
<dbReference type="RefSeq" id="WP_068738705.1">
    <property type="nucleotide sequence ID" value="NZ_LVYV01000056.1"/>
</dbReference>
<dbReference type="SUPFAM" id="SSF52499">
    <property type="entry name" value="Isochorismatase-like hydrolases"/>
    <property type="match status" value="1"/>
</dbReference>
<evidence type="ECO:0000259" key="2">
    <source>
        <dbReference type="Pfam" id="PF00857"/>
    </source>
</evidence>
<comment type="caution">
    <text evidence="3">The sequence shown here is derived from an EMBL/GenBank/DDBJ whole genome shotgun (WGS) entry which is preliminary data.</text>
</comment>
<evidence type="ECO:0000313" key="4">
    <source>
        <dbReference type="Proteomes" id="UP000076574"/>
    </source>
</evidence>
<evidence type="ECO:0000256" key="1">
    <source>
        <dbReference type="ARBA" id="ARBA00022801"/>
    </source>
</evidence>
<gene>
    <name evidence="3" type="ORF">A4A58_19230</name>
</gene>
<dbReference type="AlphaFoldDB" id="A0A163X3N3"/>
<dbReference type="EMBL" id="LVYV01000056">
    <property type="protein sequence ID" value="KZD20373.1"/>
    <property type="molecule type" value="Genomic_DNA"/>
</dbReference>
<name>A0A163X3N3_9BRAD</name>
<dbReference type="Pfam" id="PF00857">
    <property type="entry name" value="Isochorismatase"/>
    <property type="match status" value="1"/>
</dbReference>
<evidence type="ECO:0000313" key="3">
    <source>
        <dbReference type="EMBL" id="KZD20373.1"/>
    </source>
</evidence>
<dbReference type="CDD" id="cd00431">
    <property type="entry name" value="cysteine_hydrolases"/>
    <property type="match status" value="1"/>
</dbReference>
<dbReference type="InterPro" id="IPR050272">
    <property type="entry name" value="Isochorismatase-like_hydrls"/>
</dbReference>
<accession>A0A163X3N3</accession>
<feature type="domain" description="Isochorismatase-like" evidence="2">
    <location>
        <begin position="14"/>
        <end position="183"/>
    </location>
</feature>
<dbReference type="PANTHER" id="PTHR43540:SF6">
    <property type="entry name" value="ISOCHORISMATASE-LIKE DOMAIN-CONTAINING PROTEIN"/>
    <property type="match status" value="1"/>
</dbReference>
<dbReference type="InterPro" id="IPR036380">
    <property type="entry name" value="Isochorismatase-like_sf"/>
</dbReference>
<keyword evidence="4" id="KW-1185">Reference proteome</keyword>
<proteinExistence type="predicted"/>